<dbReference type="InterPro" id="IPR013189">
    <property type="entry name" value="Glyco_hydro_32_C"/>
</dbReference>
<comment type="subcellular location">
    <subcellularLocation>
        <location evidence="9">Cytoplasm</location>
    </subcellularLocation>
</comment>
<dbReference type="EMBL" id="CP071250">
    <property type="protein sequence ID" value="UUF08120.1"/>
    <property type="molecule type" value="Genomic_DNA"/>
</dbReference>
<dbReference type="Pfam" id="PF00251">
    <property type="entry name" value="Glyco_hydro_32N"/>
    <property type="match status" value="1"/>
</dbReference>
<dbReference type="Pfam" id="PF08244">
    <property type="entry name" value="Glyco_hydro_32C"/>
    <property type="match status" value="1"/>
</dbReference>
<keyword evidence="5 8" id="KW-0378">Hydrolase</keyword>
<protein>
    <recommendedName>
        <fullName evidence="4 8">Sucrose-6-phosphate hydrolase</fullName>
        <ecNumber evidence="3 8">3.2.1.26</ecNumber>
    </recommendedName>
    <alternativeName>
        <fullName evidence="7 9">Invertase</fullName>
    </alternativeName>
</protein>
<gene>
    <name evidence="12" type="ORF">J0J70_10975</name>
</gene>
<proteinExistence type="inferred from homology"/>
<dbReference type="InterPro" id="IPR013148">
    <property type="entry name" value="Glyco_hydro_32_N"/>
</dbReference>
<comment type="pathway">
    <text evidence="1 9">Glycan biosynthesis; sucrose metabolism.</text>
</comment>
<evidence type="ECO:0000256" key="6">
    <source>
        <dbReference type="ARBA" id="ARBA00023295"/>
    </source>
</evidence>
<dbReference type="CDD" id="cd18623">
    <property type="entry name" value="GH32_ScrB-like"/>
    <property type="match status" value="1"/>
</dbReference>
<evidence type="ECO:0000256" key="9">
    <source>
        <dbReference type="RuleBase" id="RU365015"/>
    </source>
</evidence>
<dbReference type="GO" id="GO:0004564">
    <property type="term" value="F:beta-fructofuranosidase activity"/>
    <property type="evidence" value="ECO:0007669"/>
    <property type="project" value="UniProtKB-EC"/>
</dbReference>
<evidence type="ECO:0000313" key="12">
    <source>
        <dbReference type="EMBL" id="UUF08120.1"/>
    </source>
</evidence>
<evidence type="ECO:0000259" key="10">
    <source>
        <dbReference type="Pfam" id="PF00251"/>
    </source>
</evidence>
<dbReference type="Gene3D" id="2.60.120.560">
    <property type="entry name" value="Exo-inulinase, domain 1"/>
    <property type="match status" value="1"/>
</dbReference>
<dbReference type="SUPFAM" id="SSF49899">
    <property type="entry name" value="Concanavalin A-like lectins/glucanases"/>
    <property type="match status" value="1"/>
</dbReference>
<dbReference type="PROSITE" id="PS00609">
    <property type="entry name" value="GLYCOSYL_HYDROL_F32"/>
    <property type="match status" value="1"/>
</dbReference>
<dbReference type="Gene3D" id="2.115.10.20">
    <property type="entry name" value="Glycosyl hydrolase domain, family 43"/>
    <property type="match status" value="1"/>
</dbReference>
<comment type="similarity">
    <text evidence="2 8">Belongs to the glycosyl hydrolase 32 family.</text>
</comment>
<dbReference type="SUPFAM" id="SSF75005">
    <property type="entry name" value="Arabinanase/levansucrase/invertase"/>
    <property type="match status" value="1"/>
</dbReference>
<comment type="function">
    <text evidence="9">Enables the bacterium to metabolize sucrose as a sole carbon source.</text>
</comment>
<organism evidence="12 13">
    <name type="scientific">Turicibacter bilis</name>
    <dbReference type="NCBI Taxonomy" id="2735723"/>
    <lineage>
        <taxon>Bacteria</taxon>
        <taxon>Bacillati</taxon>
        <taxon>Bacillota</taxon>
        <taxon>Erysipelotrichia</taxon>
        <taxon>Erysipelotrichales</taxon>
        <taxon>Turicibacteraceae</taxon>
        <taxon>Turicibacter</taxon>
    </lineage>
</organism>
<evidence type="ECO:0000256" key="1">
    <source>
        <dbReference type="ARBA" id="ARBA00004914"/>
    </source>
</evidence>
<evidence type="ECO:0000256" key="4">
    <source>
        <dbReference type="ARBA" id="ARBA00019623"/>
    </source>
</evidence>
<dbReference type="GO" id="GO:0005737">
    <property type="term" value="C:cytoplasm"/>
    <property type="evidence" value="ECO:0007669"/>
    <property type="project" value="UniProtKB-SubCell"/>
</dbReference>
<dbReference type="InterPro" id="IPR051214">
    <property type="entry name" value="GH32_Enzymes"/>
</dbReference>
<dbReference type="InterPro" id="IPR018053">
    <property type="entry name" value="Glyco_hydro_32_AS"/>
</dbReference>
<keyword evidence="9" id="KW-0119">Carbohydrate metabolism</keyword>
<dbReference type="SMART" id="SM00640">
    <property type="entry name" value="Glyco_32"/>
    <property type="match status" value="1"/>
</dbReference>
<dbReference type="PANTHER" id="PTHR43101:SF1">
    <property type="entry name" value="BETA-FRUCTOSIDASE"/>
    <property type="match status" value="1"/>
</dbReference>
<dbReference type="RefSeq" id="WP_212724834.1">
    <property type="nucleotide sequence ID" value="NZ_CP071250.1"/>
</dbReference>
<feature type="domain" description="Glycosyl hydrolase family 32 N-terminal" evidence="10">
    <location>
        <begin position="37"/>
        <end position="338"/>
    </location>
</feature>
<sequence>MEWTREQRYRRIEEVSKEEYDALKQQVSQCCYRQTYHNQPITGLLNDPNGFSYFNGEYHMFYQWFPLGPVHGVKYWYHTTSTDLVHWKDCGIALEPDRYFDSHGVFSGTAIEHDEKLYLMYTGNARDEAWVRYPTQCLAIMDKEGHIEKYPEPVIKAAPENVTEHFRDPKVFKIDESFYCLVGAEIDNHQGTVVYYESKDLIHWNYKGEVKTQFKGNGFMWECPDYFTQNGKGVMIISPQGMEPEGDKYQNIFQSGYLIGEEINWENGVFNHGSFTELDRGFEFYAPQTMLDPKGRCILVGWFGLPGIDCVSDESGWAHCLTLPRELEVVGDKLLQRPVKELQQLRWNGVEVSTHLQNEVKSFIGFNGQVYELFCEFSEFEAQELGVKLRTSQEEETLFYYDTQNKKLVLDRSKSGRTCGDEFGSQRKCEFETDKLTLQIFVDTSSVEIFVNDGQEVFSTRIFTKEESTGIEFFTDGTAKLEAKIWELNK</sequence>
<comment type="catalytic activity">
    <reaction evidence="8">
        <text>Hydrolysis of terminal non-reducing beta-D-fructofuranoside residues in beta-D-fructofuranosides.</text>
        <dbReference type="EC" id="3.2.1.26"/>
    </reaction>
</comment>
<evidence type="ECO:0000256" key="5">
    <source>
        <dbReference type="ARBA" id="ARBA00022801"/>
    </source>
</evidence>
<evidence type="ECO:0000256" key="3">
    <source>
        <dbReference type="ARBA" id="ARBA00012758"/>
    </source>
</evidence>
<evidence type="ECO:0000256" key="7">
    <source>
        <dbReference type="ARBA" id="ARBA00033367"/>
    </source>
</evidence>
<feature type="domain" description="Glycosyl hydrolase family 32 C-terminal" evidence="11">
    <location>
        <begin position="341"/>
        <end position="487"/>
    </location>
</feature>
<evidence type="ECO:0000313" key="13">
    <source>
        <dbReference type="Proteomes" id="UP001058072"/>
    </source>
</evidence>
<dbReference type="PANTHER" id="PTHR43101">
    <property type="entry name" value="BETA-FRUCTOSIDASE"/>
    <property type="match status" value="1"/>
</dbReference>
<dbReference type="InterPro" id="IPR023296">
    <property type="entry name" value="Glyco_hydro_beta-prop_sf"/>
</dbReference>
<dbReference type="InterPro" id="IPR006232">
    <property type="entry name" value="Suc6P_hydrolase"/>
</dbReference>
<evidence type="ECO:0000256" key="8">
    <source>
        <dbReference type="RuleBase" id="RU362110"/>
    </source>
</evidence>
<reference evidence="12" key="1">
    <citation type="submission" date="2021-03" db="EMBL/GenBank/DDBJ databases">
        <title>Comparative Genomics and Metabolomics in the genus Turicibacter.</title>
        <authorList>
            <person name="Maki J."/>
            <person name="Looft T."/>
        </authorList>
    </citation>
    <scope>NUCLEOTIDE SEQUENCE</scope>
    <source>
        <strain evidence="12">ISU324</strain>
    </source>
</reference>
<dbReference type="Proteomes" id="UP001058072">
    <property type="component" value="Chromosome"/>
</dbReference>
<dbReference type="NCBIfam" id="TIGR01322">
    <property type="entry name" value="scrB_fam"/>
    <property type="match status" value="1"/>
</dbReference>
<dbReference type="InterPro" id="IPR001362">
    <property type="entry name" value="Glyco_hydro_32"/>
</dbReference>
<keyword evidence="6 8" id="KW-0326">Glycosidase</keyword>
<evidence type="ECO:0000256" key="2">
    <source>
        <dbReference type="ARBA" id="ARBA00009902"/>
    </source>
</evidence>
<dbReference type="EC" id="3.2.1.26" evidence="3 8"/>
<dbReference type="InterPro" id="IPR013320">
    <property type="entry name" value="ConA-like_dom_sf"/>
</dbReference>
<accession>A0A9Q9CGH1</accession>
<dbReference type="AlphaFoldDB" id="A0A9Q9CGH1"/>
<name>A0A9Q9CGH1_9FIRM</name>
<evidence type="ECO:0000259" key="11">
    <source>
        <dbReference type="Pfam" id="PF08244"/>
    </source>
</evidence>
<keyword evidence="9" id="KW-0963">Cytoplasm</keyword>
<dbReference type="GO" id="GO:0005975">
    <property type="term" value="P:carbohydrate metabolic process"/>
    <property type="evidence" value="ECO:0007669"/>
    <property type="project" value="InterPro"/>
</dbReference>